<accession>A0ABR7ND07</accession>
<dbReference type="RefSeq" id="WP_249309793.1">
    <property type="nucleotide sequence ID" value="NZ_JACRSZ010000018.1"/>
</dbReference>
<comment type="caution">
    <text evidence="1">The sequence shown here is derived from an EMBL/GenBank/DDBJ whole genome shotgun (WGS) entry which is preliminary data.</text>
</comment>
<proteinExistence type="predicted"/>
<dbReference type="InterPro" id="IPR006901">
    <property type="entry name" value="TrmK"/>
</dbReference>
<keyword evidence="1" id="KW-0489">Methyltransferase</keyword>
<protein>
    <submittedName>
        <fullName evidence="1">SAM-dependent methyltransferase</fullName>
    </submittedName>
</protein>
<dbReference type="PANTHER" id="PTHR38451">
    <property type="entry name" value="TRNA (ADENINE(22)-N(1))-METHYLTRANSFERASE"/>
    <property type="match status" value="1"/>
</dbReference>
<dbReference type="InterPro" id="IPR029063">
    <property type="entry name" value="SAM-dependent_MTases_sf"/>
</dbReference>
<dbReference type="Gene3D" id="3.40.50.150">
    <property type="entry name" value="Vaccinia Virus protein VP39"/>
    <property type="match status" value="1"/>
</dbReference>
<dbReference type="EMBL" id="JACRSZ010000018">
    <property type="protein sequence ID" value="MBC8574301.1"/>
    <property type="molecule type" value="Genomic_DNA"/>
</dbReference>
<gene>
    <name evidence="1" type="ORF">H8716_14670</name>
</gene>
<dbReference type="Pfam" id="PF04816">
    <property type="entry name" value="TrmK"/>
    <property type="match status" value="1"/>
</dbReference>
<dbReference type="PANTHER" id="PTHR38451:SF1">
    <property type="entry name" value="TRNA (ADENINE(22)-N(1))-METHYLTRANSFERASE"/>
    <property type="match status" value="1"/>
</dbReference>
<evidence type="ECO:0000313" key="1">
    <source>
        <dbReference type="EMBL" id="MBC8574301.1"/>
    </source>
</evidence>
<keyword evidence="2" id="KW-1185">Reference proteome</keyword>
<name>A0ABR7ND07_9FIRM</name>
<dbReference type="SUPFAM" id="SSF53335">
    <property type="entry name" value="S-adenosyl-L-methionine-dependent methyltransferases"/>
    <property type="match status" value="1"/>
</dbReference>
<dbReference type="Proteomes" id="UP000657421">
    <property type="component" value="Unassembled WGS sequence"/>
</dbReference>
<dbReference type="GO" id="GO:0032259">
    <property type="term" value="P:methylation"/>
    <property type="evidence" value="ECO:0007669"/>
    <property type="project" value="UniProtKB-KW"/>
</dbReference>
<evidence type="ECO:0000313" key="2">
    <source>
        <dbReference type="Proteomes" id="UP000657421"/>
    </source>
</evidence>
<organism evidence="1 2">
    <name type="scientific">Jingyaoa shaoxingensis</name>
    <dbReference type="NCBI Taxonomy" id="2763671"/>
    <lineage>
        <taxon>Bacteria</taxon>
        <taxon>Bacillati</taxon>
        <taxon>Bacillota</taxon>
        <taxon>Clostridia</taxon>
        <taxon>Lachnospirales</taxon>
        <taxon>Lachnospiraceae</taxon>
        <taxon>Jingyaoa</taxon>
    </lineage>
</organism>
<keyword evidence="1" id="KW-0808">Transferase</keyword>
<sequence>MQLSKRLEAIVKLAGTCHCVADVGTDHGYIPIYMTEHHLTEKAIAMDVNKGPLERAQRNIRAYRMEQQITTRLSDGVAKLKAMEADCVIIAGMGGLLTIRILEAGKEILTTVPTMILQPQSEIGQVRKFLAEHGYRITAEDMVLDEGKYYPMMRVEHGSQEEWTEQEYAFGKYLIVSDNPVLLEFLEKEEKLCGEILQSLKGKSGEHIEKRRGEILERQELVRLAKEQMR</sequence>
<dbReference type="PIRSF" id="PIRSF018637">
    <property type="entry name" value="TrmK"/>
    <property type="match status" value="1"/>
</dbReference>
<dbReference type="GO" id="GO:0008168">
    <property type="term" value="F:methyltransferase activity"/>
    <property type="evidence" value="ECO:0007669"/>
    <property type="project" value="UniProtKB-KW"/>
</dbReference>
<reference evidence="1 2" key="1">
    <citation type="submission" date="2020-08" db="EMBL/GenBank/DDBJ databases">
        <title>Genome public.</title>
        <authorList>
            <person name="Liu C."/>
            <person name="Sun Q."/>
        </authorList>
    </citation>
    <scope>NUCLEOTIDE SEQUENCE [LARGE SCALE GENOMIC DNA]</scope>
    <source>
        <strain evidence="1 2">NSJ-46</strain>
    </source>
</reference>